<dbReference type="InterPro" id="IPR000326">
    <property type="entry name" value="PAP2/HPO"/>
</dbReference>
<dbReference type="PANTHER" id="PTHR34599">
    <property type="entry name" value="PEROXIDASE-RELATED"/>
    <property type="match status" value="1"/>
</dbReference>
<name>A0A1I2G7H9_9ACTN</name>
<dbReference type="Proteomes" id="UP000199645">
    <property type="component" value="Unassembled WGS sequence"/>
</dbReference>
<accession>A0A1I2G7H9</accession>
<proteinExistence type="predicted"/>
<dbReference type="InterPro" id="IPR036938">
    <property type="entry name" value="PAP2/HPO_sf"/>
</dbReference>
<keyword evidence="2" id="KW-0732">Signal</keyword>
<evidence type="ECO:0000259" key="3">
    <source>
        <dbReference type="Pfam" id="PF01569"/>
    </source>
</evidence>
<feature type="compositionally biased region" description="Basic and acidic residues" evidence="1">
    <location>
        <begin position="142"/>
        <end position="166"/>
    </location>
</feature>
<feature type="region of interest" description="Disordered" evidence="1">
    <location>
        <begin position="122"/>
        <end position="184"/>
    </location>
</feature>
<dbReference type="STRING" id="35752.SAMN05421541_106263"/>
<evidence type="ECO:0000256" key="1">
    <source>
        <dbReference type="SAM" id="MobiDB-lite"/>
    </source>
</evidence>
<protein>
    <submittedName>
        <fullName evidence="4">PAP2 superfamily protein</fullName>
    </submittedName>
</protein>
<evidence type="ECO:0000313" key="5">
    <source>
        <dbReference type="Proteomes" id="UP000199645"/>
    </source>
</evidence>
<gene>
    <name evidence="4" type="ORF">SAMN05421541_106263</name>
</gene>
<evidence type="ECO:0000313" key="4">
    <source>
        <dbReference type="EMBL" id="SFF13109.1"/>
    </source>
</evidence>
<sequence length="468" mass="48250">MILSALLGAGLASPAAQATASEPDLHVVSGWNALALDAARLTRASDADAARLYALVNVAIYDAVNGIGGTHAPALITERGPRHADPQAAAAAAAHAVLVRADAVRVPLYDTRLAADLAALRRGPASATRERDTAGTAQRLGASDERLGASDAGRSHEASDAGRNHETSNAGRSHEASGAGWGHGVDSGAAWGARVGAAVVDARADDGSTPGEQQPAGSGPGVFRAAWSGVQYRNVRPFAITDPARYVPAPQPALDSAVYATAYAEVAELGDATVDRPDLLATYQFWSLPAGSSQPPGEWLRIALTVAGERHLRLADEARLGALLTMALADTTVVTVATKFTYRHWRPTTAIRETTDPAWTARAGSVGSSPEYVSGHSSYSGAAATVLAGFFHSDRIAFTHATDSAPGGVARSYPGFWAAATEAGRSRVYGGLHFDFSNRAGLSAGSAVGREVLTRSARSVSTTSATSR</sequence>
<dbReference type="SUPFAM" id="SSF48317">
    <property type="entry name" value="Acid phosphatase/Vanadium-dependent haloperoxidase"/>
    <property type="match status" value="2"/>
</dbReference>
<evidence type="ECO:0000256" key="2">
    <source>
        <dbReference type="SAM" id="SignalP"/>
    </source>
</evidence>
<organism evidence="4 5">
    <name type="scientific">Actinoplanes philippinensis</name>
    <dbReference type="NCBI Taxonomy" id="35752"/>
    <lineage>
        <taxon>Bacteria</taxon>
        <taxon>Bacillati</taxon>
        <taxon>Actinomycetota</taxon>
        <taxon>Actinomycetes</taxon>
        <taxon>Micromonosporales</taxon>
        <taxon>Micromonosporaceae</taxon>
        <taxon>Actinoplanes</taxon>
    </lineage>
</organism>
<dbReference type="CDD" id="cd03398">
    <property type="entry name" value="PAP2_haloperoxidase"/>
    <property type="match status" value="1"/>
</dbReference>
<dbReference type="Pfam" id="PF01569">
    <property type="entry name" value="PAP2"/>
    <property type="match status" value="1"/>
</dbReference>
<dbReference type="Gene3D" id="1.10.606.20">
    <property type="match status" value="1"/>
</dbReference>
<feature type="signal peptide" evidence="2">
    <location>
        <begin position="1"/>
        <end position="18"/>
    </location>
</feature>
<feature type="domain" description="Phosphatidic acid phosphatase type 2/haloperoxidase" evidence="3">
    <location>
        <begin position="323"/>
        <end position="450"/>
    </location>
</feature>
<dbReference type="InterPro" id="IPR052559">
    <property type="entry name" value="V-haloperoxidase"/>
</dbReference>
<dbReference type="PANTHER" id="PTHR34599:SF1">
    <property type="entry name" value="PHOSPHATIDIC ACID PHOSPHATASE TYPE 2_HALOPEROXIDASE DOMAIN-CONTAINING PROTEIN"/>
    <property type="match status" value="1"/>
</dbReference>
<dbReference type="AlphaFoldDB" id="A0A1I2G7H9"/>
<reference evidence="4 5" key="1">
    <citation type="submission" date="2016-10" db="EMBL/GenBank/DDBJ databases">
        <authorList>
            <person name="de Groot N.N."/>
        </authorList>
    </citation>
    <scope>NUCLEOTIDE SEQUENCE [LARGE SCALE GENOMIC DNA]</scope>
    <source>
        <strain evidence="4 5">DSM 43019</strain>
    </source>
</reference>
<keyword evidence="5" id="KW-1185">Reference proteome</keyword>
<dbReference type="EMBL" id="FONV01000006">
    <property type="protein sequence ID" value="SFF13109.1"/>
    <property type="molecule type" value="Genomic_DNA"/>
</dbReference>
<feature type="chain" id="PRO_5038508648" evidence="2">
    <location>
        <begin position="19"/>
        <end position="468"/>
    </location>
</feature>